<dbReference type="EMBL" id="KV453841">
    <property type="protein sequence ID" value="ODV91447.1"/>
    <property type="molecule type" value="Genomic_DNA"/>
</dbReference>
<evidence type="ECO:0000313" key="2">
    <source>
        <dbReference type="EMBL" id="ODV91447.1"/>
    </source>
</evidence>
<dbReference type="InterPro" id="IPR018800">
    <property type="entry name" value="PRCC"/>
</dbReference>
<proteinExistence type="predicted"/>
<dbReference type="AlphaFoldDB" id="A0A1E4TIA7"/>
<feature type="region of interest" description="Disordered" evidence="1">
    <location>
        <begin position="194"/>
        <end position="213"/>
    </location>
</feature>
<organism evidence="2 3">
    <name type="scientific">Tortispora caseinolytica NRRL Y-17796</name>
    <dbReference type="NCBI Taxonomy" id="767744"/>
    <lineage>
        <taxon>Eukaryota</taxon>
        <taxon>Fungi</taxon>
        <taxon>Dikarya</taxon>
        <taxon>Ascomycota</taxon>
        <taxon>Saccharomycotina</taxon>
        <taxon>Trigonopsidomycetes</taxon>
        <taxon>Trigonopsidales</taxon>
        <taxon>Trigonopsidaceae</taxon>
        <taxon>Tortispora</taxon>
    </lineage>
</organism>
<evidence type="ECO:0000313" key="3">
    <source>
        <dbReference type="Proteomes" id="UP000095023"/>
    </source>
</evidence>
<dbReference type="Proteomes" id="UP000095023">
    <property type="component" value="Unassembled WGS sequence"/>
</dbReference>
<keyword evidence="3" id="KW-1185">Reference proteome</keyword>
<accession>A0A1E4TIA7</accession>
<name>A0A1E4TIA7_9ASCO</name>
<feature type="compositionally biased region" description="Basic residues" evidence="1">
    <location>
        <begin position="41"/>
        <end position="52"/>
    </location>
</feature>
<feature type="compositionally biased region" description="Polar residues" evidence="1">
    <location>
        <begin position="60"/>
        <end position="82"/>
    </location>
</feature>
<feature type="region of interest" description="Disordered" evidence="1">
    <location>
        <begin position="119"/>
        <end position="142"/>
    </location>
</feature>
<feature type="compositionally biased region" description="Basic residues" evidence="1">
    <location>
        <begin position="202"/>
        <end position="213"/>
    </location>
</feature>
<reference evidence="3" key="1">
    <citation type="submission" date="2016-02" db="EMBL/GenBank/DDBJ databases">
        <title>Comparative genomics of biotechnologically important yeasts.</title>
        <authorList>
            <consortium name="DOE Joint Genome Institute"/>
            <person name="Riley R."/>
            <person name="Haridas S."/>
            <person name="Wolfe K.H."/>
            <person name="Lopes M.R."/>
            <person name="Hittinger C.T."/>
            <person name="Goker M."/>
            <person name="Salamov A."/>
            <person name="Wisecaver J."/>
            <person name="Long T.M."/>
            <person name="Aerts A.L."/>
            <person name="Barry K."/>
            <person name="Choi C."/>
            <person name="Clum A."/>
            <person name="Coughlan A.Y."/>
            <person name="Deshpande S."/>
            <person name="Douglass A.P."/>
            <person name="Hanson S.J."/>
            <person name="Klenk H.-P."/>
            <person name="Labutti K."/>
            <person name="Lapidus A."/>
            <person name="Lindquist E."/>
            <person name="Lipzen A."/>
            <person name="Meier-Kolthoff J.P."/>
            <person name="Ohm R.A."/>
            <person name="Otillar R.P."/>
            <person name="Pangilinan J."/>
            <person name="Peng Y."/>
            <person name="Rokas A."/>
            <person name="Rosa C.A."/>
            <person name="Scheuner C."/>
            <person name="Sibirny A.A."/>
            <person name="Slot J.C."/>
            <person name="Stielow J.B."/>
            <person name="Sun H."/>
            <person name="Kurtzman C.P."/>
            <person name="Blackwell M."/>
            <person name="Jeffries T.W."/>
            <person name="Grigoriev I.V."/>
        </authorList>
    </citation>
    <scope>NUCLEOTIDE SEQUENCE [LARGE SCALE GENOMIC DNA]</scope>
    <source>
        <strain evidence="3">NRRL Y-17796</strain>
    </source>
</reference>
<protein>
    <submittedName>
        <fullName evidence="2">Uncharacterized protein</fullName>
    </submittedName>
</protein>
<dbReference type="Pfam" id="PF10253">
    <property type="entry name" value="PRCC"/>
    <property type="match status" value="1"/>
</dbReference>
<evidence type="ECO:0000256" key="1">
    <source>
        <dbReference type="SAM" id="MobiDB-lite"/>
    </source>
</evidence>
<gene>
    <name evidence="2" type="ORF">CANCADRAFT_71128</name>
</gene>
<sequence>MAGLVDYSSDESDHETKKPVVNLVKSNNASSLFKDLPQSGIRKKNKRKHRKYLNLPDPSTLLNETAESTTLPRNPNDSNSILKSLFKSSSRPVEQFQSQNNAEDITTVDNAAHVGNTELNAPEHQQSDLRSPVSIPDIHDDDIPSFNVDEVIRQGSMNAAVESTDTTTIQTIGSGKHQLSSLLLSATAQRDAFQKSFEDSRRSRKTAKQKYAM</sequence>
<feature type="region of interest" description="Disordered" evidence="1">
    <location>
        <begin position="1"/>
        <end position="82"/>
    </location>
</feature>